<organism evidence="1 2">
    <name type="scientific">Micromonospora rhizosphaerae</name>
    <dbReference type="NCBI Taxonomy" id="568872"/>
    <lineage>
        <taxon>Bacteria</taxon>
        <taxon>Bacillati</taxon>
        <taxon>Actinomycetota</taxon>
        <taxon>Actinomycetes</taxon>
        <taxon>Micromonosporales</taxon>
        <taxon>Micromonosporaceae</taxon>
        <taxon>Micromonospora</taxon>
    </lineage>
</organism>
<evidence type="ECO:0000313" key="2">
    <source>
        <dbReference type="Proteomes" id="UP000199413"/>
    </source>
</evidence>
<keyword evidence="2" id="KW-1185">Reference proteome</keyword>
<accession>A0A1C6T2X0</accession>
<evidence type="ECO:0000313" key="1">
    <source>
        <dbReference type="EMBL" id="SCL36174.1"/>
    </source>
</evidence>
<dbReference type="EMBL" id="FMHV01000002">
    <property type="protein sequence ID" value="SCL36174.1"/>
    <property type="molecule type" value="Genomic_DNA"/>
</dbReference>
<proteinExistence type="predicted"/>
<reference evidence="2" key="1">
    <citation type="submission" date="2016-06" db="EMBL/GenBank/DDBJ databases">
        <authorList>
            <person name="Varghese N."/>
            <person name="Submissions Spin"/>
        </authorList>
    </citation>
    <scope>NUCLEOTIDE SEQUENCE [LARGE SCALE GENOMIC DNA]</scope>
    <source>
        <strain evidence="2">DSM 45431</strain>
    </source>
</reference>
<dbReference type="Proteomes" id="UP000199413">
    <property type="component" value="Unassembled WGS sequence"/>
</dbReference>
<sequence length="182" mass="19907">MGARVVTVNEVLDGHVALDIQCLDRVYLNAYVPKLQTSFQVVAFLSGHRGFPFPSPALFNQIGQRLRRAVASYAEANDIPWVRFGKDDDKLAVMRPHLARQAATGRSGVAACGCRKPRPCRSCSMFILVQDAAEAVTSADVEVCDPVWIGERFGQWMEWSGVRDAPMGAVGVVMPLVFVQGV</sequence>
<protein>
    <submittedName>
        <fullName evidence="1">Uncharacterized protein</fullName>
    </submittedName>
</protein>
<dbReference type="AlphaFoldDB" id="A0A1C6T2X0"/>
<gene>
    <name evidence="1" type="ORF">GA0070624_5478</name>
</gene>
<name>A0A1C6T2X0_9ACTN</name>